<evidence type="ECO:0000313" key="2">
    <source>
        <dbReference type="Proteomes" id="UP001318040"/>
    </source>
</evidence>
<organism evidence="2 3">
    <name type="scientific">Petromyzon marinus</name>
    <name type="common">Sea lamprey</name>
    <dbReference type="NCBI Taxonomy" id="7757"/>
    <lineage>
        <taxon>Eukaryota</taxon>
        <taxon>Metazoa</taxon>
        <taxon>Chordata</taxon>
        <taxon>Craniata</taxon>
        <taxon>Vertebrata</taxon>
        <taxon>Cyclostomata</taxon>
        <taxon>Hyperoartia</taxon>
        <taxon>Petromyzontiformes</taxon>
        <taxon>Petromyzontidae</taxon>
        <taxon>Petromyzon</taxon>
    </lineage>
</organism>
<reference evidence="3" key="1">
    <citation type="submission" date="2025-08" db="UniProtKB">
        <authorList>
            <consortium name="RefSeq"/>
        </authorList>
    </citation>
    <scope>IDENTIFICATION</scope>
    <source>
        <tissue evidence="3">Sperm</tissue>
    </source>
</reference>
<feature type="compositionally biased region" description="Polar residues" evidence="1">
    <location>
        <begin position="75"/>
        <end position="102"/>
    </location>
</feature>
<evidence type="ECO:0000256" key="1">
    <source>
        <dbReference type="SAM" id="MobiDB-lite"/>
    </source>
</evidence>
<gene>
    <name evidence="3" type="primary">LOC116940091</name>
</gene>
<proteinExistence type="predicted"/>
<name>A0AAJ7STQ6_PETMA</name>
<dbReference type="AlphaFoldDB" id="A0AAJ7STQ6"/>
<feature type="region of interest" description="Disordered" evidence="1">
    <location>
        <begin position="168"/>
        <end position="197"/>
    </location>
</feature>
<dbReference type="PANTHER" id="PTHR12917">
    <property type="entry name" value="ASPARTYL PROTEASE DDI-RELATED"/>
    <property type="match status" value="1"/>
</dbReference>
<dbReference type="Gene3D" id="2.40.70.10">
    <property type="entry name" value="Acid Proteases"/>
    <property type="match status" value="1"/>
</dbReference>
<feature type="compositionally biased region" description="Basic and acidic residues" evidence="1">
    <location>
        <begin position="175"/>
        <end position="189"/>
    </location>
</feature>
<accession>A0AAJ7STQ6</accession>
<dbReference type="InterPro" id="IPR021109">
    <property type="entry name" value="Peptidase_aspartic_dom_sf"/>
</dbReference>
<evidence type="ECO:0000313" key="3">
    <source>
        <dbReference type="RefSeq" id="XP_032805314.1"/>
    </source>
</evidence>
<dbReference type="KEGG" id="pmrn:116940091"/>
<protein>
    <submittedName>
        <fullName evidence="3">Nuclear receptor-interacting protein 3-like isoform X1</fullName>
    </submittedName>
</protein>
<feature type="region of interest" description="Disordered" evidence="1">
    <location>
        <begin position="68"/>
        <end position="122"/>
    </location>
</feature>
<sequence>MTEPSRREMELHNAARLHQQRRLKQNTQFSHKDSADLLPLDGFRKLEAQPPYSLQKRLLETHLSKLRSDPHAPLTASSTTEPAQLTSAQLASTQHTQAPNSGTPSPTPTPTPTPETLTPTSETIGAPSLEILTAVHETIALLPKAVVPTLETLSLVVETKAATAVPLSPVLESQSSREEREEAATREEGGGGAPAHDSLRVRCKCAGGDATAALCTTRAANLVSRACTKRLRLQDWGEEERGGPRSARPGGATALIGGLLLQLGGRTLRCSAWVIDDDDDSTDLQLGLETLRDLQVSIDLERDCLVVGGEVKEEIPFIKES</sequence>
<dbReference type="Proteomes" id="UP001318040">
    <property type="component" value="Chromosome 7"/>
</dbReference>
<dbReference type="PANTHER" id="PTHR12917:SF17">
    <property type="entry name" value="NUCLEAR RECEPTOR-INTERACTING PROTEIN 2"/>
    <property type="match status" value="1"/>
</dbReference>
<keyword evidence="2" id="KW-1185">Reference proteome</keyword>
<dbReference type="RefSeq" id="XP_032805314.1">
    <property type="nucleotide sequence ID" value="XM_032949423.1"/>
</dbReference>